<feature type="region of interest" description="Disordered" evidence="1">
    <location>
        <begin position="142"/>
        <end position="164"/>
    </location>
</feature>
<accession>A0ABN3WCA6</accession>
<keyword evidence="2" id="KW-0472">Membrane</keyword>
<evidence type="ECO:0000313" key="3">
    <source>
        <dbReference type="EMBL" id="GAA2909235.1"/>
    </source>
</evidence>
<dbReference type="EMBL" id="BAAAXZ010000005">
    <property type="protein sequence ID" value="GAA2909235.1"/>
    <property type="molecule type" value="Genomic_DNA"/>
</dbReference>
<protein>
    <recommendedName>
        <fullName evidence="5">Transposase</fullName>
    </recommendedName>
</protein>
<organism evidence="3 4">
    <name type="scientific">Streptomyces thioluteus</name>
    <dbReference type="NCBI Taxonomy" id="66431"/>
    <lineage>
        <taxon>Bacteria</taxon>
        <taxon>Bacillati</taxon>
        <taxon>Actinomycetota</taxon>
        <taxon>Actinomycetes</taxon>
        <taxon>Kitasatosporales</taxon>
        <taxon>Streptomycetaceae</taxon>
        <taxon>Streptomyces</taxon>
    </lineage>
</organism>
<keyword evidence="2" id="KW-1133">Transmembrane helix</keyword>
<evidence type="ECO:0000313" key="4">
    <source>
        <dbReference type="Proteomes" id="UP001501102"/>
    </source>
</evidence>
<proteinExistence type="predicted"/>
<sequence length="164" mass="17954">MDPLGKAAIKVGRSRPAVGIFLCLEVFLYVEAHTLFRTRRKRHRSGRRPGCVAGTGCGRGAGRRVRAERARRGCPRCWTSPAPRSRRRPRTQKQAAEKEKKASAEKASADKERASRSQARTVLAADAWVKPVDGYVIGQPFGASGKHVGQQAQWSGLVVPTAPR</sequence>
<comment type="caution">
    <text evidence="3">The sequence shown here is derived from an EMBL/GenBank/DDBJ whole genome shotgun (WGS) entry which is preliminary data.</text>
</comment>
<gene>
    <name evidence="3" type="ORF">GCM10020221_01630</name>
</gene>
<keyword evidence="4" id="KW-1185">Reference proteome</keyword>
<feature type="region of interest" description="Disordered" evidence="1">
    <location>
        <begin position="39"/>
        <end position="120"/>
    </location>
</feature>
<evidence type="ECO:0000256" key="2">
    <source>
        <dbReference type="SAM" id="Phobius"/>
    </source>
</evidence>
<keyword evidence="2" id="KW-0812">Transmembrane</keyword>
<evidence type="ECO:0008006" key="5">
    <source>
        <dbReference type="Google" id="ProtNLM"/>
    </source>
</evidence>
<feature type="compositionally biased region" description="Basic and acidic residues" evidence="1">
    <location>
        <begin position="95"/>
        <end position="115"/>
    </location>
</feature>
<name>A0ABN3WCA6_STRTU</name>
<evidence type="ECO:0000256" key="1">
    <source>
        <dbReference type="SAM" id="MobiDB-lite"/>
    </source>
</evidence>
<dbReference type="Proteomes" id="UP001501102">
    <property type="component" value="Unassembled WGS sequence"/>
</dbReference>
<feature type="transmembrane region" description="Helical" evidence="2">
    <location>
        <begin position="17"/>
        <end position="36"/>
    </location>
</feature>
<reference evidence="3 4" key="1">
    <citation type="journal article" date="2019" name="Int. J. Syst. Evol. Microbiol.">
        <title>The Global Catalogue of Microorganisms (GCM) 10K type strain sequencing project: providing services to taxonomists for standard genome sequencing and annotation.</title>
        <authorList>
            <consortium name="The Broad Institute Genomics Platform"/>
            <consortium name="The Broad Institute Genome Sequencing Center for Infectious Disease"/>
            <person name="Wu L."/>
            <person name="Ma J."/>
        </authorList>
    </citation>
    <scope>NUCLEOTIDE SEQUENCE [LARGE SCALE GENOMIC DNA]</scope>
    <source>
        <strain evidence="3 4">JCM 4087</strain>
    </source>
</reference>